<dbReference type="GO" id="GO:0016020">
    <property type="term" value="C:membrane"/>
    <property type="evidence" value="ECO:0007669"/>
    <property type="project" value="UniProtKB-UniRule"/>
</dbReference>
<dbReference type="Gene3D" id="3.30.1330.60">
    <property type="entry name" value="OmpA-like domain"/>
    <property type="match status" value="1"/>
</dbReference>
<proteinExistence type="predicted"/>
<evidence type="ECO:0000313" key="5">
    <source>
        <dbReference type="Proteomes" id="UP001297581"/>
    </source>
</evidence>
<evidence type="ECO:0000256" key="2">
    <source>
        <dbReference type="SAM" id="SignalP"/>
    </source>
</evidence>
<gene>
    <name evidence="4" type="ORF">MJ923_16455</name>
</gene>
<accession>A0AAJ1BJH3</accession>
<dbReference type="PROSITE" id="PS51123">
    <property type="entry name" value="OMPA_2"/>
    <property type="match status" value="1"/>
</dbReference>
<keyword evidence="5" id="KW-1185">Reference proteome</keyword>
<dbReference type="PROSITE" id="PS51257">
    <property type="entry name" value="PROKAR_LIPOPROTEIN"/>
    <property type="match status" value="1"/>
</dbReference>
<feature type="domain" description="OmpA-like" evidence="3">
    <location>
        <begin position="70"/>
        <end position="203"/>
    </location>
</feature>
<dbReference type="SUPFAM" id="SSF103088">
    <property type="entry name" value="OmpA-like"/>
    <property type="match status" value="1"/>
</dbReference>
<keyword evidence="1" id="KW-0472">Membrane</keyword>
<protein>
    <recommendedName>
        <fullName evidence="3">OmpA-like domain-containing protein</fullName>
    </recommendedName>
</protein>
<dbReference type="Proteomes" id="UP001297581">
    <property type="component" value="Unassembled WGS sequence"/>
</dbReference>
<reference evidence="4 5" key="1">
    <citation type="submission" date="2022-02" db="EMBL/GenBank/DDBJ databases">
        <title>The genome sequence of Shewanella sp. 3B26.</title>
        <authorList>
            <person name="Du J."/>
        </authorList>
    </citation>
    <scope>NUCLEOTIDE SEQUENCE [LARGE SCALE GENOMIC DNA]</scope>
    <source>
        <strain evidence="4 5">3B26</strain>
    </source>
</reference>
<organism evidence="4 5">
    <name type="scientific">Shewanella zhuhaiensis</name>
    <dbReference type="NCBI Taxonomy" id="2919576"/>
    <lineage>
        <taxon>Bacteria</taxon>
        <taxon>Pseudomonadati</taxon>
        <taxon>Pseudomonadota</taxon>
        <taxon>Gammaproteobacteria</taxon>
        <taxon>Alteromonadales</taxon>
        <taxon>Shewanellaceae</taxon>
        <taxon>Shewanella</taxon>
    </lineage>
</organism>
<dbReference type="InterPro" id="IPR036737">
    <property type="entry name" value="OmpA-like_sf"/>
</dbReference>
<sequence length="203" mass="22219">MKKPSTLALPALMSLLILGGCAIEPGNGFEPQPQTRALSDIDHDGVIDARDKCETTPTGASISNSGCETTTASTRKVNRVIMFGYDQDTLPDGERAELIALMRKLGDKQGAELVLIGDTSPEGSESYNHALAQRRSEYLKAMALEAGLSAAQLKEEVYFERNQIPNELQGRDHRLIAVARWQEAGVDMDWTIFTSDKAPKVKR</sequence>
<evidence type="ECO:0000256" key="1">
    <source>
        <dbReference type="PROSITE-ProRule" id="PRU00473"/>
    </source>
</evidence>
<dbReference type="AlphaFoldDB" id="A0AAJ1BJH3"/>
<feature type="chain" id="PRO_5042572183" description="OmpA-like domain-containing protein" evidence="2">
    <location>
        <begin position="23"/>
        <end position="203"/>
    </location>
</feature>
<name>A0AAJ1BJH3_9GAMM</name>
<dbReference type="RefSeq" id="WP_240592008.1">
    <property type="nucleotide sequence ID" value="NZ_JAKUDL010000006.1"/>
</dbReference>
<evidence type="ECO:0000259" key="3">
    <source>
        <dbReference type="PROSITE" id="PS51123"/>
    </source>
</evidence>
<keyword evidence="2" id="KW-0732">Signal</keyword>
<feature type="signal peptide" evidence="2">
    <location>
        <begin position="1"/>
        <end position="22"/>
    </location>
</feature>
<dbReference type="EMBL" id="JAKUDL010000006">
    <property type="protein sequence ID" value="MCH4295899.1"/>
    <property type="molecule type" value="Genomic_DNA"/>
</dbReference>
<comment type="caution">
    <text evidence="4">The sequence shown here is derived from an EMBL/GenBank/DDBJ whole genome shotgun (WGS) entry which is preliminary data.</text>
</comment>
<dbReference type="InterPro" id="IPR006665">
    <property type="entry name" value="OmpA-like"/>
</dbReference>
<evidence type="ECO:0000313" key="4">
    <source>
        <dbReference type="EMBL" id="MCH4295899.1"/>
    </source>
</evidence>